<dbReference type="RefSeq" id="WP_154458373.1">
    <property type="nucleotide sequence ID" value="NZ_VUMV01000006.1"/>
</dbReference>
<gene>
    <name evidence="3" type="ORF">FYJ60_09060</name>
</gene>
<keyword evidence="4" id="KW-1185">Reference proteome</keyword>
<evidence type="ECO:0000313" key="3">
    <source>
        <dbReference type="EMBL" id="MST82463.1"/>
    </source>
</evidence>
<evidence type="ECO:0000313" key="4">
    <source>
        <dbReference type="Proteomes" id="UP000466864"/>
    </source>
</evidence>
<protein>
    <recommendedName>
        <fullName evidence="5">Capsular polysaccharide biosynthesis protein</fullName>
    </recommendedName>
</protein>
<dbReference type="EMBL" id="VUMV01000006">
    <property type="protein sequence ID" value="MST82463.1"/>
    <property type="molecule type" value="Genomic_DNA"/>
</dbReference>
<organism evidence="3 4">
    <name type="scientific">Bilifractor porci</name>
    <dbReference type="NCBI Taxonomy" id="2606636"/>
    <lineage>
        <taxon>Bacteria</taxon>
        <taxon>Bacillati</taxon>
        <taxon>Bacillota</taxon>
        <taxon>Clostridia</taxon>
        <taxon>Lachnospirales</taxon>
        <taxon>Lachnospiraceae</taxon>
        <taxon>Bilifractor</taxon>
    </lineage>
</organism>
<evidence type="ECO:0000256" key="2">
    <source>
        <dbReference type="SAM" id="Phobius"/>
    </source>
</evidence>
<keyword evidence="2" id="KW-0472">Membrane</keyword>
<keyword evidence="2" id="KW-0812">Transmembrane</keyword>
<dbReference type="InterPro" id="IPR050445">
    <property type="entry name" value="Bact_polysacc_biosynth/exp"/>
</dbReference>
<dbReference type="PANTHER" id="PTHR32309:SF13">
    <property type="entry name" value="FERRIC ENTEROBACTIN TRANSPORT PROTEIN FEPE"/>
    <property type="match status" value="1"/>
</dbReference>
<accession>A0A7X2TPY2</accession>
<proteinExistence type="predicted"/>
<keyword evidence="2" id="KW-1133">Transmembrane helix</keyword>
<evidence type="ECO:0000256" key="1">
    <source>
        <dbReference type="SAM" id="MobiDB-lite"/>
    </source>
</evidence>
<dbReference type="AlphaFoldDB" id="A0A7X2TPY2"/>
<dbReference type="PANTHER" id="PTHR32309">
    <property type="entry name" value="TYROSINE-PROTEIN KINASE"/>
    <property type="match status" value="1"/>
</dbReference>
<feature type="compositionally biased region" description="Low complexity" evidence="1">
    <location>
        <begin position="55"/>
        <end position="72"/>
    </location>
</feature>
<name>A0A7X2TPY2_9FIRM</name>
<evidence type="ECO:0008006" key="5">
    <source>
        <dbReference type="Google" id="ProtNLM"/>
    </source>
</evidence>
<dbReference type="Proteomes" id="UP000466864">
    <property type="component" value="Unassembled WGS sequence"/>
</dbReference>
<feature type="region of interest" description="Disordered" evidence="1">
    <location>
        <begin position="48"/>
        <end position="77"/>
    </location>
</feature>
<comment type="caution">
    <text evidence="3">The sequence shown here is derived from an EMBL/GenBank/DDBJ whole genome shotgun (WGS) entry which is preliminary data.</text>
</comment>
<dbReference type="GO" id="GO:0005886">
    <property type="term" value="C:plasma membrane"/>
    <property type="evidence" value="ECO:0007669"/>
    <property type="project" value="TreeGrafter"/>
</dbReference>
<feature type="transmembrane region" description="Helical" evidence="2">
    <location>
        <begin position="279"/>
        <end position="301"/>
    </location>
</feature>
<reference evidence="3 4" key="1">
    <citation type="submission" date="2019-08" db="EMBL/GenBank/DDBJ databases">
        <title>In-depth cultivation of the pig gut microbiome towards novel bacterial diversity and tailored functional studies.</title>
        <authorList>
            <person name="Wylensek D."/>
            <person name="Hitch T.C.A."/>
            <person name="Clavel T."/>
        </authorList>
    </citation>
    <scope>NUCLEOTIDE SEQUENCE [LARGE SCALE GENOMIC DNA]</scope>
    <source>
        <strain evidence="3 4">Oil+RF-744-WCA-WT-13</strain>
    </source>
</reference>
<sequence length="467" mass="51496">MNTETAEREIKMSTLMYRVFRRWRGIVVFGLLAALALGGYQGLKLRNGQEGQETSAVSSSSDDLSEPDSSSSGAETYSSLLKKLEKRQKSTREYLDNSILASIDPGHEAQANVSIRVLTEDPDQTAALQKAYEGFLTSGIDWSGLAADMDTKEEYLSELVSFGDEWKESPETPSGLISLTVKHKNTGDAETILKELIRQLENQKTEIAQTAGAHTVSVGTVSTGYFSDPQLEIWLSEQLKGYAEIATDMDRLEAEKDTAKDTFSGETGAAASAAAVVKYALAGFVLGIAAGILLCMIGLVCRRRILSAREWNSTFGLRSLAVIPDKKRRRGPLDRLVEKLDGDKKNQAEEETRYRLAVENISRCSRMLRTEPEGQIRTILLTGDISTEELQETAEKLARAEKQGQKEGRTWLCGQNLASDPDTMAKADRSDAVILVEKTEHSRYSAVQEEVEQLLTWKIPILGTITL</sequence>
<dbReference type="GO" id="GO:0004713">
    <property type="term" value="F:protein tyrosine kinase activity"/>
    <property type="evidence" value="ECO:0007669"/>
    <property type="project" value="TreeGrafter"/>
</dbReference>